<comment type="caution">
    <text evidence="2">The sequence shown here is derived from an EMBL/GenBank/DDBJ whole genome shotgun (WGS) entry which is preliminary data.</text>
</comment>
<dbReference type="AlphaFoldDB" id="A0A846M3Z3"/>
<evidence type="ECO:0000313" key="4">
    <source>
        <dbReference type="Proteomes" id="UP000648663"/>
    </source>
</evidence>
<evidence type="ECO:0000313" key="1">
    <source>
        <dbReference type="EMBL" id="GGL76648.1"/>
    </source>
</evidence>
<dbReference type="EMBL" id="JAAMPA010000002">
    <property type="protein sequence ID" value="NIH69210.1"/>
    <property type="molecule type" value="Genomic_DNA"/>
</dbReference>
<protein>
    <submittedName>
        <fullName evidence="2">Uncharacterized protein</fullName>
    </submittedName>
</protein>
<name>A0A846M3Z3_9ACTN</name>
<gene>
    <name evidence="2" type="ORF">FB380_003698</name>
    <name evidence="1" type="ORF">GCM10011589_35900</name>
</gene>
<accession>A0A846M3Z3</accession>
<proteinExistence type="predicted"/>
<dbReference type="EMBL" id="BMMI01000007">
    <property type="protein sequence ID" value="GGL76648.1"/>
    <property type="molecule type" value="Genomic_DNA"/>
</dbReference>
<organism evidence="2 3">
    <name type="scientific">Modestobacter marinus</name>
    <dbReference type="NCBI Taxonomy" id="477641"/>
    <lineage>
        <taxon>Bacteria</taxon>
        <taxon>Bacillati</taxon>
        <taxon>Actinomycetota</taxon>
        <taxon>Actinomycetes</taxon>
        <taxon>Geodermatophilales</taxon>
        <taxon>Geodermatophilaceae</taxon>
        <taxon>Modestobacter</taxon>
    </lineage>
</organism>
<reference evidence="4" key="2">
    <citation type="journal article" date="2019" name="Int. J. Syst. Evol. Microbiol.">
        <title>The Global Catalogue of Microorganisms (GCM) 10K type strain sequencing project: providing services to taxonomists for standard genome sequencing and annotation.</title>
        <authorList>
            <consortium name="The Broad Institute Genomics Platform"/>
            <consortium name="The Broad Institute Genome Sequencing Center for Infectious Disease"/>
            <person name="Wu L."/>
            <person name="Ma J."/>
        </authorList>
    </citation>
    <scope>NUCLEOTIDE SEQUENCE [LARGE SCALE GENOMIC DNA]</scope>
    <source>
        <strain evidence="4">CGMCC 4.5581</strain>
    </source>
</reference>
<evidence type="ECO:0000313" key="3">
    <source>
        <dbReference type="Proteomes" id="UP000552836"/>
    </source>
</evidence>
<evidence type="ECO:0000313" key="2">
    <source>
        <dbReference type="EMBL" id="NIH69210.1"/>
    </source>
</evidence>
<sequence length="250" mass="27224">MTEHRTSDNSDLDRTALERALIARQRGARIEPLTPDLQDLVDDLAPWLDALRQIARSAAVSDESSSAFPESEELARADDAAPFAFTPVSDDDPVALMLGLVADPSIALDARKLASTRRRNGMTLNEFVASLRHRGWPIDAPETMRWHKADTVLPRALIAAIAGVLHVQDTDLLARPASVRPAEDPFDDERVAALLREWANEIGLAPNQLRTQLTGLLAGANFRNRTDASVDTLLAILTALRGVSSLLDGQ</sequence>
<dbReference type="Proteomes" id="UP000552836">
    <property type="component" value="Unassembled WGS sequence"/>
</dbReference>
<reference evidence="2 3" key="3">
    <citation type="submission" date="2020-02" db="EMBL/GenBank/DDBJ databases">
        <title>Sequencing the genomes of 1000 actinobacteria strains.</title>
        <authorList>
            <person name="Klenk H.-P."/>
        </authorList>
    </citation>
    <scope>NUCLEOTIDE SEQUENCE [LARGE SCALE GENOMIC DNA]</scope>
    <source>
        <strain evidence="2 3">DSM 45201</strain>
    </source>
</reference>
<reference evidence="1" key="1">
    <citation type="journal article" date="2014" name="Int. J. Syst. Evol. Microbiol.">
        <title>Complete genome of a new Firmicutes species belonging to the dominant human colonic microbiota ('Ruminococcus bicirculans') reveals two chromosomes and a selective capacity to utilize plant glucans.</title>
        <authorList>
            <consortium name="NISC Comparative Sequencing Program"/>
            <person name="Wegmann U."/>
            <person name="Louis P."/>
            <person name="Goesmann A."/>
            <person name="Henrissat B."/>
            <person name="Duncan S.H."/>
            <person name="Flint H.J."/>
        </authorList>
    </citation>
    <scope>NUCLEOTIDE SEQUENCE</scope>
    <source>
        <strain evidence="1">CGMCC 4.5581</strain>
    </source>
</reference>
<reference evidence="1" key="4">
    <citation type="submission" date="2024-05" db="EMBL/GenBank/DDBJ databases">
        <authorList>
            <person name="Sun Q."/>
            <person name="Zhou Y."/>
        </authorList>
    </citation>
    <scope>NUCLEOTIDE SEQUENCE</scope>
    <source>
        <strain evidence="1">CGMCC 4.5581</strain>
    </source>
</reference>
<dbReference type="Proteomes" id="UP000648663">
    <property type="component" value="Unassembled WGS sequence"/>
</dbReference>
<keyword evidence="4" id="KW-1185">Reference proteome</keyword>
<dbReference type="RefSeq" id="WP_166756768.1">
    <property type="nucleotide sequence ID" value="NZ_BAABJU010000003.1"/>
</dbReference>